<name>A0ABV2B3X8_9GAMM</name>
<protein>
    <submittedName>
        <fullName evidence="1">Uncharacterized protein</fullName>
    </submittedName>
</protein>
<organism evidence="1 2">
    <name type="scientific">Salinisphaera dokdonensis CL-ES53</name>
    <dbReference type="NCBI Taxonomy" id="1304272"/>
    <lineage>
        <taxon>Bacteria</taxon>
        <taxon>Pseudomonadati</taxon>
        <taxon>Pseudomonadota</taxon>
        <taxon>Gammaproteobacteria</taxon>
        <taxon>Salinisphaerales</taxon>
        <taxon>Salinisphaeraceae</taxon>
        <taxon>Salinisphaera</taxon>
    </lineage>
</organism>
<evidence type="ECO:0000313" key="2">
    <source>
        <dbReference type="Proteomes" id="UP001460888"/>
    </source>
</evidence>
<dbReference type="EMBL" id="APND01000004">
    <property type="protein sequence ID" value="MES1930129.1"/>
    <property type="molecule type" value="Genomic_DNA"/>
</dbReference>
<proteinExistence type="predicted"/>
<reference evidence="1 2" key="1">
    <citation type="submission" date="2013-03" db="EMBL/GenBank/DDBJ databases">
        <title>Salinisphaera dokdonensis CL-ES53 Genome Sequencing.</title>
        <authorList>
            <person name="Li C."/>
            <person name="Lai Q."/>
            <person name="Shao Z."/>
        </authorList>
    </citation>
    <scope>NUCLEOTIDE SEQUENCE [LARGE SCALE GENOMIC DNA]</scope>
    <source>
        <strain evidence="1 2">CL-ES53</strain>
    </source>
</reference>
<accession>A0ABV2B3X8</accession>
<gene>
    <name evidence="1" type="ORF">SADO_12778</name>
</gene>
<comment type="caution">
    <text evidence="1">The sequence shown here is derived from an EMBL/GenBank/DDBJ whole genome shotgun (WGS) entry which is preliminary data.</text>
</comment>
<dbReference type="Proteomes" id="UP001460888">
    <property type="component" value="Unassembled WGS sequence"/>
</dbReference>
<sequence length="101" mass="11043">MNVNDQPSIPASHLDIGGVALPREELSQVLPDMARFEQHLPDALAIDTQMREGDGSIPAYVQDWPQERVAAVVATLKELGSLREQASEQIKSHRANSQGKS</sequence>
<keyword evidence="2" id="KW-1185">Reference proteome</keyword>
<evidence type="ECO:0000313" key="1">
    <source>
        <dbReference type="EMBL" id="MES1930129.1"/>
    </source>
</evidence>
<dbReference type="RefSeq" id="WP_353112053.1">
    <property type="nucleotide sequence ID" value="NZ_APND01000004.1"/>
</dbReference>